<gene>
    <name evidence="12" type="ORF">IF129_23525</name>
</gene>
<proteinExistence type="inferred from homology"/>
<dbReference type="SMART" id="SM00984">
    <property type="entry name" value="UDPG_MGDP_dh_C"/>
    <property type="match status" value="1"/>
</dbReference>
<keyword evidence="13" id="KW-1185">Reference proteome</keyword>
<evidence type="ECO:0000256" key="2">
    <source>
        <dbReference type="ARBA" id="ARBA00006601"/>
    </source>
</evidence>
<dbReference type="SUPFAM" id="SSF48179">
    <property type="entry name" value="6-phosphogluconate dehydrogenase C-terminal domain-like"/>
    <property type="match status" value="1"/>
</dbReference>
<comment type="catalytic activity">
    <reaction evidence="6 7">
        <text>UDP-alpha-D-glucose + 2 NAD(+) + H2O = UDP-alpha-D-glucuronate + 2 NADH + 3 H(+)</text>
        <dbReference type="Rhea" id="RHEA:23596"/>
        <dbReference type="ChEBI" id="CHEBI:15377"/>
        <dbReference type="ChEBI" id="CHEBI:15378"/>
        <dbReference type="ChEBI" id="CHEBI:57540"/>
        <dbReference type="ChEBI" id="CHEBI:57945"/>
        <dbReference type="ChEBI" id="CHEBI:58052"/>
        <dbReference type="ChEBI" id="CHEBI:58885"/>
        <dbReference type="EC" id="1.1.1.22"/>
    </reaction>
</comment>
<dbReference type="Pfam" id="PF00984">
    <property type="entry name" value="UDPG_MGDP_dh"/>
    <property type="match status" value="1"/>
</dbReference>
<feature type="domain" description="UDP-glucose/GDP-mannose dehydrogenase C-terminal" evidence="11">
    <location>
        <begin position="327"/>
        <end position="428"/>
    </location>
</feature>
<dbReference type="SUPFAM" id="SSF51735">
    <property type="entry name" value="NAD(P)-binding Rossmann-fold domains"/>
    <property type="match status" value="1"/>
</dbReference>
<dbReference type="GO" id="GO:0000271">
    <property type="term" value="P:polysaccharide biosynthetic process"/>
    <property type="evidence" value="ECO:0007669"/>
    <property type="project" value="InterPro"/>
</dbReference>
<feature type="binding site" evidence="10">
    <location>
        <position position="93"/>
    </location>
    <ligand>
        <name>NAD(+)</name>
        <dbReference type="ChEBI" id="CHEBI:57540"/>
    </ligand>
</feature>
<evidence type="ECO:0000256" key="4">
    <source>
        <dbReference type="ARBA" id="ARBA00023002"/>
    </source>
</evidence>
<feature type="binding site" evidence="10">
    <location>
        <position position="163"/>
    </location>
    <ligand>
        <name>NAD(+)</name>
        <dbReference type="ChEBI" id="CHEBI:57540"/>
    </ligand>
</feature>
<comment type="caution">
    <text evidence="12">The sequence shown here is derived from an EMBL/GenBank/DDBJ whole genome shotgun (WGS) entry which is preliminary data.</text>
</comment>
<evidence type="ECO:0000256" key="5">
    <source>
        <dbReference type="ARBA" id="ARBA00023027"/>
    </source>
</evidence>
<dbReference type="PANTHER" id="PTHR43750:SF3">
    <property type="entry name" value="UDP-GLUCOSE 6-DEHYDROGENASE TUAD"/>
    <property type="match status" value="1"/>
</dbReference>
<evidence type="ECO:0000313" key="12">
    <source>
        <dbReference type="EMBL" id="MBD3934522.1"/>
    </source>
</evidence>
<sequence>MAPRITVIGTGYLGATHAAAMADLGFEVLGLDVVPEKIEMLSRGRASIYEPGLEELLARHVQGVEGSSGRLRFTTSYAEVAEFGDIHFVCVHTPQRHGEYACDMSYVDAVIETLAPLLTRPALVVGKSTVPVGSADRLAARLAELAPVGAEAELAWNPEFLREGFAVQDTLHPDRIVAGLRSERAEQLLRTVYAQPIGEGSPFVVTDFATAELVKTAANSFLATKISFINAMAEVCEAADGDVVKLAEAIGHDERIGSKFLRAGIGFGGGCLPKDIRAFMARAGELGASQALTFLREVDSINMRRRGHMVELTRDAVGGTLLGRRVAVLGATFKPDSDDVRDSPALNVAGQLHLQGAQVTVYDPKGMDNARAIFPTLRYASGALEAVRGADVVLHLTEWREFRELDPERLAEEVAVRHILDGRNALDPAVWRKAGWTFRALGRPTA</sequence>
<evidence type="ECO:0000256" key="10">
    <source>
        <dbReference type="PIRSR" id="PIRSR500134-3"/>
    </source>
</evidence>
<dbReference type="InterPro" id="IPR014027">
    <property type="entry name" value="UDP-Glc/GDP-Man_DH_C"/>
</dbReference>
<dbReference type="EC" id="1.1.1.22" evidence="3 7"/>
<dbReference type="Pfam" id="PF03720">
    <property type="entry name" value="UDPG_MGDP_dh_C"/>
    <property type="match status" value="1"/>
</dbReference>
<evidence type="ECO:0000256" key="9">
    <source>
        <dbReference type="PIRSR" id="PIRSR500134-2"/>
    </source>
</evidence>
<dbReference type="NCBIfam" id="TIGR03026">
    <property type="entry name" value="NDP-sugDHase"/>
    <property type="match status" value="1"/>
</dbReference>
<feature type="binding site" evidence="10">
    <location>
        <position position="129"/>
    </location>
    <ligand>
        <name>NAD(+)</name>
        <dbReference type="ChEBI" id="CHEBI:57540"/>
    </ligand>
</feature>
<feature type="active site" description="Nucleophile" evidence="8">
    <location>
        <position position="271"/>
    </location>
</feature>
<keyword evidence="4 7" id="KW-0560">Oxidoreductase</keyword>
<dbReference type="GO" id="GO:0003979">
    <property type="term" value="F:UDP-glucose 6-dehydrogenase activity"/>
    <property type="evidence" value="ECO:0007669"/>
    <property type="project" value="UniProtKB-EC"/>
</dbReference>
<evidence type="ECO:0000259" key="11">
    <source>
        <dbReference type="SMART" id="SM00984"/>
    </source>
</evidence>
<comment type="pathway">
    <text evidence="1">Nucleotide-sugar biosynthesis; UDP-alpha-D-glucuronate biosynthesis; UDP-alpha-D-glucuronate from UDP-alpha-D-glucose: step 1/1.</text>
</comment>
<reference evidence="12" key="1">
    <citation type="submission" date="2020-09" db="EMBL/GenBank/DDBJ databases">
        <title>Secondary metabolite and genome analysis of marine Streptomyces chumphonensis KK1-2T.</title>
        <authorList>
            <person name="Phongsopitanun W."/>
            <person name="Kanchanasin P."/>
            <person name="Pittayakhajonwut P."/>
            <person name="Suwanborirux K."/>
            <person name="Tanasupawat S."/>
        </authorList>
    </citation>
    <scope>NUCLEOTIDE SEQUENCE</scope>
    <source>
        <strain evidence="12">KK1-2</strain>
    </source>
</reference>
<evidence type="ECO:0000256" key="8">
    <source>
        <dbReference type="PIRSR" id="PIRSR500134-1"/>
    </source>
</evidence>
<evidence type="ECO:0000256" key="1">
    <source>
        <dbReference type="ARBA" id="ARBA00004701"/>
    </source>
</evidence>
<protein>
    <recommendedName>
        <fullName evidence="3 7">UDP-glucose 6-dehydrogenase</fullName>
        <ecNumber evidence="3 7">1.1.1.22</ecNumber>
    </recommendedName>
</protein>
<dbReference type="InterPro" id="IPR036220">
    <property type="entry name" value="UDP-Glc/GDP-Man_DH_C_sf"/>
</dbReference>
<feature type="binding site" evidence="10">
    <location>
        <position position="37"/>
    </location>
    <ligand>
        <name>NAD(+)</name>
        <dbReference type="ChEBI" id="CHEBI:57540"/>
    </ligand>
</feature>
<dbReference type="SUPFAM" id="SSF52413">
    <property type="entry name" value="UDP-glucose/GDP-mannose dehydrogenase C-terminal domain"/>
    <property type="match status" value="1"/>
</dbReference>
<feature type="binding site" evidence="9">
    <location>
        <position position="334"/>
    </location>
    <ligand>
        <name>substrate</name>
    </ligand>
</feature>
<evidence type="ECO:0000256" key="3">
    <source>
        <dbReference type="ARBA" id="ARBA00012954"/>
    </source>
</evidence>
<dbReference type="AlphaFoldDB" id="A0A927F532"/>
<dbReference type="InterPro" id="IPR036291">
    <property type="entry name" value="NAD(P)-bd_dom_sf"/>
</dbReference>
<dbReference type="EMBL" id="JACXYU010000017">
    <property type="protein sequence ID" value="MBD3934522.1"/>
    <property type="molecule type" value="Genomic_DNA"/>
</dbReference>
<dbReference type="PIRSF" id="PIRSF000124">
    <property type="entry name" value="UDPglc_GDPman_dh"/>
    <property type="match status" value="1"/>
</dbReference>
<feature type="binding site" evidence="9">
    <location>
        <position position="215"/>
    </location>
    <ligand>
        <name>substrate</name>
    </ligand>
</feature>
<dbReference type="InterPro" id="IPR001732">
    <property type="entry name" value="UDP-Glc/GDP-Man_DH_N"/>
</dbReference>
<evidence type="ECO:0000313" key="13">
    <source>
        <dbReference type="Proteomes" id="UP000632289"/>
    </source>
</evidence>
<dbReference type="Pfam" id="PF03721">
    <property type="entry name" value="UDPG_MGDP_dh_N"/>
    <property type="match status" value="1"/>
</dbReference>
<feature type="binding site" evidence="9">
    <location>
        <begin position="160"/>
        <end position="163"/>
    </location>
    <ligand>
        <name>substrate</name>
    </ligand>
</feature>
<dbReference type="PANTHER" id="PTHR43750">
    <property type="entry name" value="UDP-GLUCOSE 6-DEHYDROGENASE TUAD"/>
    <property type="match status" value="1"/>
</dbReference>
<feature type="binding site" evidence="9">
    <location>
        <position position="268"/>
    </location>
    <ligand>
        <name>substrate</name>
    </ligand>
</feature>
<dbReference type="Gene3D" id="3.40.50.720">
    <property type="entry name" value="NAD(P)-binding Rossmann-like Domain"/>
    <property type="match status" value="2"/>
</dbReference>
<dbReference type="InterPro" id="IPR008927">
    <property type="entry name" value="6-PGluconate_DH-like_C_sf"/>
</dbReference>
<dbReference type="PIRSF" id="PIRSF500134">
    <property type="entry name" value="UDPglc_DH_bac"/>
    <property type="match status" value="1"/>
</dbReference>
<evidence type="ECO:0000256" key="6">
    <source>
        <dbReference type="ARBA" id="ARBA00047473"/>
    </source>
</evidence>
<accession>A0A927F532</accession>
<feature type="binding site" evidence="9">
    <location>
        <begin position="260"/>
        <end position="264"/>
    </location>
    <ligand>
        <name>substrate</name>
    </ligand>
</feature>
<dbReference type="InterPro" id="IPR028357">
    <property type="entry name" value="UDPglc_DH_bac"/>
</dbReference>
<dbReference type="InterPro" id="IPR014026">
    <property type="entry name" value="UDP-Glc/GDP-Man_DH_dimer"/>
</dbReference>
<dbReference type="RefSeq" id="WP_191211816.1">
    <property type="nucleotide sequence ID" value="NZ_BAABKL010000050.1"/>
</dbReference>
<name>A0A927F532_9ACTN</name>
<comment type="similarity">
    <text evidence="2 7">Belongs to the UDP-glucose/GDP-mannose dehydrogenase family.</text>
</comment>
<evidence type="ECO:0000256" key="7">
    <source>
        <dbReference type="PIRNR" id="PIRNR000124"/>
    </source>
</evidence>
<feature type="binding site" evidence="10">
    <location>
        <position position="274"/>
    </location>
    <ligand>
        <name>NAD(+)</name>
        <dbReference type="ChEBI" id="CHEBI:57540"/>
    </ligand>
</feature>
<dbReference type="Proteomes" id="UP000632289">
    <property type="component" value="Unassembled WGS sequence"/>
</dbReference>
<dbReference type="InterPro" id="IPR017476">
    <property type="entry name" value="UDP-Glc/GDP-Man"/>
</dbReference>
<feature type="binding site" evidence="10">
    <location>
        <position position="341"/>
    </location>
    <ligand>
        <name>NAD(+)</name>
        <dbReference type="ChEBI" id="CHEBI:57540"/>
    </ligand>
</feature>
<keyword evidence="5 7" id="KW-0520">NAD</keyword>
<feature type="binding site" evidence="10">
    <location>
        <position position="32"/>
    </location>
    <ligand>
        <name>NAD(+)</name>
        <dbReference type="ChEBI" id="CHEBI:57540"/>
    </ligand>
</feature>
<organism evidence="12 13">
    <name type="scientific">Streptomyces chumphonensis</name>
    <dbReference type="NCBI Taxonomy" id="1214925"/>
    <lineage>
        <taxon>Bacteria</taxon>
        <taxon>Bacillati</taxon>
        <taxon>Actinomycetota</taxon>
        <taxon>Actinomycetes</taxon>
        <taxon>Kitasatosporales</taxon>
        <taxon>Streptomycetaceae</taxon>
        <taxon>Streptomyces</taxon>
    </lineage>
</organism>
<dbReference type="Gene3D" id="1.20.5.100">
    <property type="entry name" value="Cytochrome c1, transmembrane anchor, C-terminal"/>
    <property type="match status" value="1"/>
</dbReference>
<dbReference type="GO" id="GO:0051287">
    <property type="term" value="F:NAD binding"/>
    <property type="evidence" value="ECO:0007669"/>
    <property type="project" value="InterPro"/>
</dbReference>